<dbReference type="eggNOG" id="COG0456">
    <property type="taxonomic scope" value="Bacteria"/>
</dbReference>
<evidence type="ECO:0000313" key="3">
    <source>
        <dbReference type="Proteomes" id="UP000011223"/>
    </source>
</evidence>
<dbReference type="EMBL" id="ANFM02000067">
    <property type="protein sequence ID" value="EOD77199.1"/>
    <property type="molecule type" value="Genomic_DNA"/>
</dbReference>
<sequence length="144" mass="16467">MIWEAEMEVRHISWQQTIDIRHRVLWPNKPPEFCKAEGDDEALHLGAYVNEGLICVASLFFDGEVVRLRKFAALPEHQGQGVGSSVLNAAFKEMKARGVSMFWCDAREAAMGIYRKFGMKPSGERFYKGDIPYFKMSINFADFP</sequence>
<feature type="domain" description="N-acetyltransferase" evidence="1">
    <location>
        <begin position="1"/>
        <end position="141"/>
    </location>
</feature>
<dbReference type="Gene3D" id="3.40.630.30">
    <property type="match status" value="1"/>
</dbReference>
<evidence type="ECO:0000313" key="2">
    <source>
        <dbReference type="EMBL" id="EOD77199.1"/>
    </source>
</evidence>
<comment type="caution">
    <text evidence="2">The sequence shown here is derived from an EMBL/GenBank/DDBJ whole genome shotgun (WGS) entry which is preliminary data.</text>
</comment>
<dbReference type="Pfam" id="PF00583">
    <property type="entry name" value="Acetyltransf_1"/>
    <property type="match status" value="1"/>
</dbReference>
<name>R1GM69_9GAMM</name>
<keyword evidence="3" id="KW-1185">Reference proteome</keyword>
<dbReference type="InterPro" id="IPR016181">
    <property type="entry name" value="Acyl_CoA_acyltransferase"/>
</dbReference>
<dbReference type="CDD" id="cd04301">
    <property type="entry name" value="NAT_SF"/>
    <property type="match status" value="1"/>
</dbReference>
<dbReference type="SUPFAM" id="SSF55729">
    <property type="entry name" value="Acyl-CoA N-acyltransferases (Nat)"/>
    <property type="match status" value="1"/>
</dbReference>
<dbReference type="PROSITE" id="PS51186">
    <property type="entry name" value="GNAT"/>
    <property type="match status" value="1"/>
</dbReference>
<reference evidence="2 3" key="1">
    <citation type="journal article" date="2014" name="PLoS ONE">
        <title>Grimontia indica AK16(T), sp. nov., Isolated from a Seawater Sample Reports the Presence of Pathogenic Genes Similar to Vibrio Genus.</title>
        <authorList>
            <person name="Singh A."/>
            <person name="Vaidya B."/>
            <person name="Khatri I."/>
            <person name="Srinivas T.N."/>
            <person name="Subramanian S."/>
            <person name="Korpole S."/>
            <person name="Pinnaka A.K."/>
        </authorList>
    </citation>
    <scope>NUCLEOTIDE SEQUENCE [LARGE SCALE GENOMIC DNA]</scope>
    <source>
        <strain evidence="2 3">AK16</strain>
    </source>
</reference>
<dbReference type="Proteomes" id="UP000011223">
    <property type="component" value="Unassembled WGS sequence"/>
</dbReference>
<dbReference type="InterPro" id="IPR000182">
    <property type="entry name" value="GNAT_dom"/>
</dbReference>
<evidence type="ECO:0000259" key="1">
    <source>
        <dbReference type="PROSITE" id="PS51186"/>
    </source>
</evidence>
<protein>
    <submittedName>
        <fullName evidence="2">Acetyltransferase</fullName>
    </submittedName>
</protein>
<organism evidence="2 3">
    <name type="scientific">Grimontia indica</name>
    <dbReference type="NCBI Taxonomy" id="1056512"/>
    <lineage>
        <taxon>Bacteria</taxon>
        <taxon>Pseudomonadati</taxon>
        <taxon>Pseudomonadota</taxon>
        <taxon>Gammaproteobacteria</taxon>
        <taxon>Vibrionales</taxon>
        <taxon>Vibrionaceae</taxon>
        <taxon>Grimontia</taxon>
    </lineage>
</organism>
<dbReference type="GO" id="GO:0016747">
    <property type="term" value="F:acyltransferase activity, transferring groups other than amino-acyl groups"/>
    <property type="evidence" value="ECO:0007669"/>
    <property type="project" value="InterPro"/>
</dbReference>
<gene>
    <name evidence="2" type="ORF">D515_04497</name>
</gene>
<dbReference type="AlphaFoldDB" id="R1GM69"/>
<proteinExistence type="predicted"/>
<accession>R1GM69</accession>